<dbReference type="Gene3D" id="3.30.360.10">
    <property type="entry name" value="Dihydrodipicolinate Reductase, domain 2"/>
    <property type="match status" value="1"/>
</dbReference>
<reference evidence="4 5" key="1">
    <citation type="submission" date="2018-09" db="EMBL/GenBank/DDBJ databases">
        <title>Arachidicoccus sp. nov., a bacterium isolated from soil.</title>
        <authorList>
            <person name="Weon H.-Y."/>
            <person name="Kwon S.-W."/>
            <person name="Lee S.A."/>
        </authorList>
    </citation>
    <scope>NUCLEOTIDE SEQUENCE [LARGE SCALE GENOMIC DNA]</scope>
    <source>
        <strain evidence="4 5">KIS59-12</strain>
    </source>
</reference>
<organism evidence="4 5">
    <name type="scientific">Arachidicoccus soli</name>
    <dbReference type="NCBI Taxonomy" id="2341117"/>
    <lineage>
        <taxon>Bacteria</taxon>
        <taxon>Pseudomonadati</taxon>
        <taxon>Bacteroidota</taxon>
        <taxon>Chitinophagia</taxon>
        <taxon>Chitinophagales</taxon>
        <taxon>Chitinophagaceae</taxon>
        <taxon>Arachidicoccus</taxon>
    </lineage>
</organism>
<sequence length="356" mass="39147">MTNIIIIGGGKIGETAAFLLHHSGNYKVTIADANLASLKKIAEEGINTISLDVNNTELLENAMQKMDVVLSACPYFLNVQIATAAAKTSTHYFDLTEDVAATHSIREIAKDAEVSFMPQCGLAPGFISIAAYDLTKAFDELHTVKLRVGALPQYPTNSLKYNLTWSTNGLINEYCNPCDAIVAGKRKDVAPLEGYEKFSLDGIEYEAFNTSGGLASLAEVLEGKVQNLDYKTARYPGHCAIMKVLLFELNFANKRELLRDILEEALPFAPQDLVLIFIAVTGKINGRFVEKVFTKKIFNQNVHGKDFTAIQLTTAGSACAAIDLKVNGKLAKKGFIRQEEVKLEDLMKSNFARFYK</sequence>
<evidence type="ECO:0000313" key="5">
    <source>
        <dbReference type="Proteomes" id="UP000266118"/>
    </source>
</evidence>
<dbReference type="Gene3D" id="3.40.50.720">
    <property type="entry name" value="NAD(P)-binding Rossmann-like Domain"/>
    <property type="match status" value="1"/>
</dbReference>
<dbReference type="InterPro" id="IPR051168">
    <property type="entry name" value="AASS"/>
</dbReference>
<evidence type="ECO:0000259" key="2">
    <source>
        <dbReference type="Pfam" id="PF03435"/>
    </source>
</evidence>
<dbReference type="InterPro" id="IPR032095">
    <property type="entry name" value="Sacchrp_dh-like_C"/>
</dbReference>
<dbReference type="SUPFAM" id="SSF51735">
    <property type="entry name" value="NAD(P)-binding Rossmann-fold domains"/>
    <property type="match status" value="1"/>
</dbReference>
<name>A0A386HNM8_9BACT</name>
<gene>
    <name evidence="4" type="ORF">D6B99_06150</name>
</gene>
<evidence type="ECO:0000259" key="3">
    <source>
        <dbReference type="Pfam" id="PF16653"/>
    </source>
</evidence>
<dbReference type="AlphaFoldDB" id="A0A386HNM8"/>
<dbReference type="SUPFAM" id="SSF55347">
    <property type="entry name" value="Glyceraldehyde-3-phosphate dehydrogenase-like, C-terminal domain"/>
    <property type="match status" value="1"/>
</dbReference>
<dbReference type="PANTHER" id="PTHR11133:SF22">
    <property type="entry name" value="ALPHA-AMINOADIPIC SEMIALDEHYDE SYNTHASE, MITOCHONDRIAL"/>
    <property type="match status" value="1"/>
</dbReference>
<dbReference type="InterPro" id="IPR005097">
    <property type="entry name" value="Sacchrp_dh_NADP-bd"/>
</dbReference>
<proteinExistence type="predicted"/>
<dbReference type="InterPro" id="IPR036291">
    <property type="entry name" value="NAD(P)-bd_dom_sf"/>
</dbReference>
<keyword evidence="1" id="KW-0560">Oxidoreductase</keyword>
<dbReference type="OrthoDB" id="9769367at2"/>
<feature type="domain" description="Saccharopine dehydrogenase-like C-terminal" evidence="3">
    <location>
        <begin position="121"/>
        <end position="342"/>
    </location>
</feature>
<dbReference type="EMBL" id="CP032489">
    <property type="protein sequence ID" value="AYD47229.1"/>
    <property type="molecule type" value="Genomic_DNA"/>
</dbReference>
<protein>
    <submittedName>
        <fullName evidence="4">Saccharopine dehydrogenase family protein</fullName>
    </submittedName>
</protein>
<dbReference type="RefSeq" id="WP_119986115.1">
    <property type="nucleotide sequence ID" value="NZ_CP032489.1"/>
</dbReference>
<dbReference type="PANTHER" id="PTHR11133">
    <property type="entry name" value="SACCHAROPINE DEHYDROGENASE"/>
    <property type="match status" value="1"/>
</dbReference>
<evidence type="ECO:0000313" key="4">
    <source>
        <dbReference type="EMBL" id="AYD47229.1"/>
    </source>
</evidence>
<dbReference type="Pfam" id="PF03435">
    <property type="entry name" value="Sacchrp_dh_NADP"/>
    <property type="match status" value="1"/>
</dbReference>
<dbReference type="Pfam" id="PF16653">
    <property type="entry name" value="Sacchrp_dh_C"/>
    <property type="match status" value="1"/>
</dbReference>
<dbReference type="KEGG" id="ark:D6B99_06150"/>
<keyword evidence="5" id="KW-1185">Reference proteome</keyword>
<dbReference type="GO" id="GO:0016491">
    <property type="term" value="F:oxidoreductase activity"/>
    <property type="evidence" value="ECO:0007669"/>
    <property type="project" value="UniProtKB-KW"/>
</dbReference>
<evidence type="ECO:0000256" key="1">
    <source>
        <dbReference type="ARBA" id="ARBA00023002"/>
    </source>
</evidence>
<dbReference type="Proteomes" id="UP000266118">
    <property type="component" value="Chromosome"/>
</dbReference>
<accession>A0A386HNM8</accession>
<feature type="domain" description="Saccharopine dehydrogenase NADP binding" evidence="2">
    <location>
        <begin position="4"/>
        <end position="109"/>
    </location>
</feature>